<feature type="domain" description="AB hydrolase-1" evidence="3">
    <location>
        <begin position="73"/>
        <end position="216"/>
    </location>
</feature>
<dbReference type="Gene3D" id="3.40.50.1820">
    <property type="entry name" value="alpha/beta hydrolase"/>
    <property type="match status" value="1"/>
</dbReference>
<dbReference type="GO" id="GO:0006508">
    <property type="term" value="P:proteolysis"/>
    <property type="evidence" value="ECO:0007669"/>
    <property type="project" value="InterPro"/>
</dbReference>
<sequence>MAAVQAARLLSRRAHVLPGRLHVTELFFEVPKNHAKPEDGTLKLFGRCVRKYSRPIVPPSKSELEVQEKLPYLVYLEGGPGFGNREAQNVSLTRTALERGYQVLYLDYRGTGLSTPVNADSVLAQGEPPEQAGYLKLFRADSIVRDLEAVRLCLTKDFDEGAKAWSIFGQSFGGFVALTYLSKYPQGLREAFLTGGLAPIRRTAEEVYTATYKKVIERNQAYYKKYPEDIANLRRLATYILSQPGGRIQLPAGGYLTVQLLLTIGLAFGGHGGLDDVHSLVLRLATDLDQFGFFTRASLAAFEAQIAFDTHPIYAILHEAIYCRNAKGAAPSNWAAYRVGRDLPQFSWLVDPRTACASTPESQPLYFSGEMVFPFHVTDSPELKRIAEAVEILAQTTEWGDDLYDEEQLRRNEVPVYAVSYIDDMYVDFEFARETAALVRGIKVLETNGWYHDAVRSKAEDVLTELFKLRDDEID</sequence>
<dbReference type="PANTHER" id="PTHR43248">
    <property type="entry name" value="2-SUCCINYL-6-HYDROXY-2,4-CYCLOHEXADIENE-1-CARBOXYLATE SYNTHASE"/>
    <property type="match status" value="1"/>
</dbReference>
<evidence type="ECO:0000256" key="1">
    <source>
        <dbReference type="ARBA" id="ARBA00010088"/>
    </source>
</evidence>
<reference evidence="4" key="2">
    <citation type="submission" date="2023-06" db="EMBL/GenBank/DDBJ databases">
        <authorList>
            <consortium name="Lawrence Berkeley National Laboratory"/>
            <person name="Mondo S.J."/>
            <person name="Hensen N."/>
            <person name="Bonometti L."/>
            <person name="Westerberg I."/>
            <person name="Brannstrom I.O."/>
            <person name="Guillou S."/>
            <person name="Cros-Aarteil S."/>
            <person name="Calhoun S."/>
            <person name="Haridas S."/>
            <person name="Kuo A."/>
            <person name="Pangilinan J."/>
            <person name="Riley R."/>
            <person name="Labutti K."/>
            <person name="Andreopoulos B."/>
            <person name="Lipzen A."/>
            <person name="Chen C."/>
            <person name="Yanf M."/>
            <person name="Daum C."/>
            <person name="Ng V."/>
            <person name="Clum A."/>
            <person name="Steindorff A."/>
            <person name="Ohm R."/>
            <person name="Martin F."/>
            <person name="Silar P."/>
            <person name="Natvig D."/>
            <person name="Lalanne C."/>
            <person name="Gautier V."/>
            <person name="Ament-Velasquez S.L."/>
            <person name="Kruys A."/>
            <person name="Hutchinson M.I."/>
            <person name="Powell A.J."/>
            <person name="Barry K."/>
            <person name="Miller A.N."/>
            <person name="Grigoriev I.V."/>
            <person name="Debuchy R."/>
            <person name="Gladieux P."/>
            <person name="Thoren M.H."/>
            <person name="Johannesson H."/>
        </authorList>
    </citation>
    <scope>NUCLEOTIDE SEQUENCE</scope>
    <source>
        <strain evidence="4">CBS 333.67</strain>
    </source>
</reference>
<name>A0AAJ0M6C7_9PEZI</name>
<keyword evidence="2 4" id="KW-0378">Hydrolase</keyword>
<dbReference type="EMBL" id="JAUDZG010000001">
    <property type="protein sequence ID" value="KAK3310564.1"/>
    <property type="molecule type" value="Genomic_DNA"/>
</dbReference>
<evidence type="ECO:0000313" key="5">
    <source>
        <dbReference type="Proteomes" id="UP001273166"/>
    </source>
</evidence>
<comment type="similarity">
    <text evidence="1">Belongs to the peptidase S33 family.</text>
</comment>
<gene>
    <name evidence="4" type="ORF">B0T15DRAFT_518828</name>
</gene>
<evidence type="ECO:0000256" key="2">
    <source>
        <dbReference type="ARBA" id="ARBA00022801"/>
    </source>
</evidence>
<evidence type="ECO:0000259" key="3">
    <source>
        <dbReference type="Pfam" id="PF00561"/>
    </source>
</evidence>
<dbReference type="InterPro" id="IPR000073">
    <property type="entry name" value="AB_hydrolase_1"/>
</dbReference>
<reference evidence="4" key="1">
    <citation type="journal article" date="2023" name="Mol. Phylogenet. Evol.">
        <title>Genome-scale phylogeny and comparative genomics of the fungal order Sordariales.</title>
        <authorList>
            <person name="Hensen N."/>
            <person name="Bonometti L."/>
            <person name="Westerberg I."/>
            <person name="Brannstrom I.O."/>
            <person name="Guillou S."/>
            <person name="Cros-Aarteil S."/>
            <person name="Calhoun S."/>
            <person name="Haridas S."/>
            <person name="Kuo A."/>
            <person name="Mondo S."/>
            <person name="Pangilinan J."/>
            <person name="Riley R."/>
            <person name="LaButti K."/>
            <person name="Andreopoulos B."/>
            <person name="Lipzen A."/>
            <person name="Chen C."/>
            <person name="Yan M."/>
            <person name="Daum C."/>
            <person name="Ng V."/>
            <person name="Clum A."/>
            <person name="Steindorff A."/>
            <person name="Ohm R.A."/>
            <person name="Martin F."/>
            <person name="Silar P."/>
            <person name="Natvig D.O."/>
            <person name="Lalanne C."/>
            <person name="Gautier V."/>
            <person name="Ament-Velasquez S.L."/>
            <person name="Kruys A."/>
            <person name="Hutchinson M.I."/>
            <person name="Powell A.J."/>
            <person name="Barry K."/>
            <person name="Miller A.N."/>
            <person name="Grigoriev I.V."/>
            <person name="Debuchy R."/>
            <person name="Gladieux P."/>
            <person name="Hiltunen Thoren M."/>
            <person name="Johannesson H."/>
        </authorList>
    </citation>
    <scope>NUCLEOTIDE SEQUENCE</scope>
    <source>
        <strain evidence="4">CBS 333.67</strain>
    </source>
</reference>
<dbReference type="InterPro" id="IPR002410">
    <property type="entry name" value="Peptidase_S33"/>
</dbReference>
<protein>
    <submittedName>
        <fullName evidence="4">Alpha/Beta hydrolase protein</fullName>
    </submittedName>
</protein>
<dbReference type="InterPro" id="IPR029058">
    <property type="entry name" value="AB_hydrolase_fold"/>
</dbReference>
<dbReference type="PANTHER" id="PTHR43248:SF2">
    <property type="entry name" value="PROLYL AMINOPEPTIDASE"/>
    <property type="match status" value="1"/>
</dbReference>
<dbReference type="AlphaFoldDB" id="A0AAJ0M6C7"/>
<dbReference type="GO" id="GO:0008233">
    <property type="term" value="F:peptidase activity"/>
    <property type="evidence" value="ECO:0007669"/>
    <property type="project" value="InterPro"/>
</dbReference>
<organism evidence="4 5">
    <name type="scientific">Chaetomium strumarium</name>
    <dbReference type="NCBI Taxonomy" id="1170767"/>
    <lineage>
        <taxon>Eukaryota</taxon>
        <taxon>Fungi</taxon>
        <taxon>Dikarya</taxon>
        <taxon>Ascomycota</taxon>
        <taxon>Pezizomycotina</taxon>
        <taxon>Sordariomycetes</taxon>
        <taxon>Sordariomycetidae</taxon>
        <taxon>Sordariales</taxon>
        <taxon>Chaetomiaceae</taxon>
        <taxon>Chaetomium</taxon>
    </lineage>
</organism>
<dbReference type="SUPFAM" id="SSF53474">
    <property type="entry name" value="alpha/beta-Hydrolases"/>
    <property type="match status" value="1"/>
</dbReference>
<comment type="caution">
    <text evidence="4">The sequence shown here is derived from an EMBL/GenBank/DDBJ whole genome shotgun (WGS) entry which is preliminary data.</text>
</comment>
<dbReference type="PRINTS" id="PR00793">
    <property type="entry name" value="PROAMNOPTASE"/>
</dbReference>
<dbReference type="RefSeq" id="XP_062726344.1">
    <property type="nucleotide sequence ID" value="XM_062868391.1"/>
</dbReference>
<evidence type="ECO:0000313" key="4">
    <source>
        <dbReference type="EMBL" id="KAK3310564.1"/>
    </source>
</evidence>
<dbReference type="InterPro" id="IPR051601">
    <property type="entry name" value="Serine_prot/Carboxylest_S33"/>
</dbReference>
<accession>A0AAJ0M6C7</accession>
<keyword evidence="5" id="KW-1185">Reference proteome</keyword>
<proteinExistence type="inferred from homology"/>
<dbReference type="Proteomes" id="UP001273166">
    <property type="component" value="Unassembled WGS sequence"/>
</dbReference>
<dbReference type="Pfam" id="PF00561">
    <property type="entry name" value="Abhydrolase_1"/>
    <property type="match status" value="1"/>
</dbReference>
<dbReference type="GeneID" id="87887220"/>